<protein>
    <submittedName>
        <fullName evidence="2">Uncharacterized protein</fullName>
    </submittedName>
</protein>
<proteinExistence type="predicted"/>
<keyword evidence="1" id="KW-0812">Transmembrane</keyword>
<name>A0A024HVK5_KLEPN</name>
<reference evidence="2" key="1">
    <citation type="journal article" date="2014" name="Antimicrob. Agents Chemother.">
        <title>IncH-Type Plasmid Harboring blaCTX-M-15, blaDHA-1, and qnrB4 Genes Recovered from Animal Isolates.</title>
        <authorList>
            <person name="Schluter A."/>
            <person name="Nordmann P."/>
            <person name="Bonnin R.A."/>
            <person name="Millemann Y."/>
            <person name="Eikmeyer F.G."/>
            <person name="Wibberg D."/>
            <person name="Puhler A."/>
            <person name="Poirel L."/>
        </authorList>
    </citation>
    <scope>NUCLEOTIDE SEQUENCE [LARGE SCALE GENOMIC DNA]</scope>
    <source>
        <strain evidence="2">Kp15</strain>
        <plasmid evidence="2">pENVA</plasmid>
    </source>
</reference>
<feature type="transmembrane region" description="Helical" evidence="1">
    <location>
        <begin position="34"/>
        <end position="56"/>
    </location>
</feature>
<geneLocation type="plasmid" evidence="2">
    <name>pENVA</name>
</geneLocation>
<keyword evidence="1" id="KW-0472">Membrane</keyword>
<feature type="transmembrane region" description="Helical" evidence="1">
    <location>
        <begin position="62"/>
        <end position="83"/>
    </location>
</feature>
<dbReference type="EMBL" id="HG918041">
    <property type="protein sequence ID" value="CDM79828.1"/>
    <property type="molecule type" value="Genomic_DNA"/>
</dbReference>
<feature type="transmembrane region" description="Helical" evidence="1">
    <location>
        <begin position="7"/>
        <end position="27"/>
    </location>
</feature>
<keyword evidence="2" id="KW-0614">Plasmid</keyword>
<organism evidence="2">
    <name type="scientific">Klebsiella pneumoniae</name>
    <dbReference type="NCBI Taxonomy" id="573"/>
    <lineage>
        <taxon>Bacteria</taxon>
        <taxon>Pseudomonadati</taxon>
        <taxon>Pseudomonadota</taxon>
        <taxon>Gammaproteobacteria</taxon>
        <taxon>Enterobacterales</taxon>
        <taxon>Enterobacteriaceae</taxon>
        <taxon>Klebsiella/Raoultella group</taxon>
        <taxon>Klebsiella</taxon>
        <taxon>Klebsiella pneumoniae complex</taxon>
    </lineage>
</organism>
<keyword evidence="1" id="KW-1133">Transmembrane helix</keyword>
<evidence type="ECO:0000256" key="1">
    <source>
        <dbReference type="SAM" id="Phobius"/>
    </source>
</evidence>
<dbReference type="AlphaFoldDB" id="A0A024HVK5"/>
<dbReference type="RefSeq" id="WP_069335014.1">
    <property type="nucleotide sequence ID" value="NZ_CABHKM010000005.1"/>
</dbReference>
<accession>A0A024HVK5</accession>
<sequence>MSNPFDLSMYALVGVMAIIAVASTWYPKDRKINFYIFLLSIVTFLGLVVLGFLNWFIEGSAYGALVSCVCIIFLCMTRLRLIVYRYNVKSSVKRIVASVKEGKRVAFIAHQNLELREVVVSMFSSMLPEQSRVIHGPFGFGMDNEIEFIKQRNSADEGYLVIFLNQQDSYSWLKLIAGETPEKAIAYNFDFIPDLESEHETK</sequence>
<evidence type="ECO:0000313" key="2">
    <source>
        <dbReference type="EMBL" id="CDM79828.1"/>
    </source>
</evidence>
<gene>
    <name evidence="2" type="ORF">PENVA_0212</name>
</gene>